<evidence type="ECO:0000259" key="1">
    <source>
        <dbReference type="Pfam" id="PF08818"/>
    </source>
</evidence>
<proteinExistence type="predicted"/>
<dbReference type="InterPro" id="IPR014922">
    <property type="entry name" value="YdhG-like"/>
</dbReference>
<dbReference type="Pfam" id="PF08818">
    <property type="entry name" value="DUF1801"/>
    <property type="match status" value="1"/>
</dbReference>
<feature type="domain" description="YdhG-like" evidence="1">
    <location>
        <begin position="15"/>
        <end position="112"/>
    </location>
</feature>
<protein>
    <recommendedName>
        <fullName evidence="1">YdhG-like domain-containing protein</fullName>
    </recommendedName>
</protein>
<dbReference type="RefSeq" id="WP_137261598.1">
    <property type="nucleotide sequence ID" value="NZ_SZQL01000006.1"/>
</dbReference>
<gene>
    <name evidence="2" type="ORF">FC093_09820</name>
</gene>
<dbReference type="SUPFAM" id="SSF159888">
    <property type="entry name" value="YdhG-like"/>
    <property type="match status" value="1"/>
</dbReference>
<keyword evidence="3" id="KW-1185">Reference proteome</keyword>
<dbReference type="Pfam" id="PF13376">
    <property type="entry name" value="OmdA"/>
    <property type="match status" value="1"/>
</dbReference>
<dbReference type="EMBL" id="SZQL01000006">
    <property type="protein sequence ID" value="TKK68979.1"/>
    <property type="molecule type" value="Genomic_DNA"/>
</dbReference>
<comment type="caution">
    <text evidence="2">The sequence shown here is derived from an EMBL/GenBank/DDBJ whole genome shotgun (WGS) entry which is preliminary data.</text>
</comment>
<dbReference type="OrthoDB" id="214150at2"/>
<organism evidence="2 3">
    <name type="scientific">Ilyomonas limi</name>
    <dbReference type="NCBI Taxonomy" id="2575867"/>
    <lineage>
        <taxon>Bacteria</taxon>
        <taxon>Pseudomonadati</taxon>
        <taxon>Bacteroidota</taxon>
        <taxon>Chitinophagia</taxon>
        <taxon>Chitinophagales</taxon>
        <taxon>Chitinophagaceae</taxon>
        <taxon>Ilyomonas</taxon>
    </lineage>
</organism>
<evidence type="ECO:0000313" key="2">
    <source>
        <dbReference type="EMBL" id="TKK68979.1"/>
    </source>
</evidence>
<dbReference type="Proteomes" id="UP000305848">
    <property type="component" value="Unassembled WGS sequence"/>
</dbReference>
<dbReference type="Gene3D" id="3.90.1150.200">
    <property type="match status" value="1"/>
</dbReference>
<sequence length="192" mass="22391">MNPKVDWFFNKETNWQEEYATLRTIVLDCGLTEELKWGVPCYTFQKSNIVLIHGFKEYCALLFHKGALLADGHNILIQQTEYVQAARQIRFKNLAEIEEKATILKAYIYEAMEVEKAGLKVAFKKTTEYNIPEEFQKRLDENKALKTAFERLTPGRQRGYLLYFSQPKQPKTRMLRIEKSIAQMLAGKGLDD</sequence>
<dbReference type="PIRSF" id="PIRSF021308">
    <property type="entry name" value="UCP021308"/>
    <property type="match status" value="1"/>
</dbReference>
<dbReference type="InterPro" id="IPR016786">
    <property type="entry name" value="YdeI_bac"/>
</dbReference>
<accession>A0A4U3L3U6</accession>
<evidence type="ECO:0000313" key="3">
    <source>
        <dbReference type="Proteomes" id="UP000305848"/>
    </source>
</evidence>
<dbReference type="AlphaFoldDB" id="A0A4U3L3U6"/>
<name>A0A4U3L3U6_9BACT</name>
<reference evidence="2 3" key="1">
    <citation type="submission" date="2019-05" db="EMBL/GenBank/DDBJ databases">
        <title>Panacibacter sp. strain 17mud1-8 Genome sequencing and assembly.</title>
        <authorList>
            <person name="Chhetri G."/>
        </authorList>
    </citation>
    <scope>NUCLEOTIDE SEQUENCE [LARGE SCALE GENOMIC DNA]</scope>
    <source>
        <strain evidence="2 3">17mud1-8</strain>
    </source>
</reference>